<proteinExistence type="predicted"/>
<dbReference type="Pfam" id="PF13246">
    <property type="entry name" value="Cation_ATPase"/>
    <property type="match status" value="1"/>
</dbReference>
<dbReference type="EMBL" id="WWCW01000512">
    <property type="protein sequence ID" value="MYM92200.1"/>
    <property type="molecule type" value="Genomic_DNA"/>
</dbReference>
<comment type="caution">
    <text evidence="1">The sequence shown here is derived from an EMBL/GenBank/DDBJ whole genome shotgun (WGS) entry which is preliminary data.</text>
</comment>
<dbReference type="AlphaFoldDB" id="A0A845GFC7"/>
<reference evidence="1 2" key="1">
    <citation type="submission" date="2020-01" db="EMBL/GenBank/DDBJ databases">
        <title>Novel species isolated from a subtropical stream in China.</title>
        <authorList>
            <person name="Lu H."/>
        </authorList>
    </citation>
    <scope>NUCLEOTIDE SEQUENCE [LARGE SCALE GENOMIC DNA]</scope>
    <source>
        <strain evidence="1 2">FT82W</strain>
    </source>
</reference>
<sequence>LAAPAGGDAARDLQRLLQVGVLCNQSQSNGGPSEPSDGSATEQALIALAVRAGHDPAASRAAFPLLSTELRAEGRNYMRTVHAQADPARRLVAVKGNPDEVLALCGDYLDGAGTRRLDR</sequence>
<dbReference type="InterPro" id="IPR023299">
    <property type="entry name" value="ATPase_P-typ_cyto_dom_N"/>
</dbReference>
<name>A0A845GFC7_9BURK</name>
<dbReference type="Gene3D" id="3.40.1110.10">
    <property type="entry name" value="Calcium-transporting ATPase, cytoplasmic domain N"/>
    <property type="match status" value="1"/>
</dbReference>
<evidence type="ECO:0000313" key="2">
    <source>
        <dbReference type="Proteomes" id="UP000470302"/>
    </source>
</evidence>
<feature type="non-terminal residue" evidence="1">
    <location>
        <position position="119"/>
    </location>
</feature>
<dbReference type="GO" id="GO:0000166">
    <property type="term" value="F:nucleotide binding"/>
    <property type="evidence" value="ECO:0007669"/>
    <property type="project" value="InterPro"/>
</dbReference>
<feature type="non-terminal residue" evidence="1">
    <location>
        <position position="1"/>
    </location>
</feature>
<accession>A0A845GFC7</accession>
<protein>
    <submittedName>
        <fullName evidence="1">Uncharacterized protein</fullName>
    </submittedName>
</protein>
<evidence type="ECO:0000313" key="1">
    <source>
        <dbReference type="EMBL" id="MYM92200.1"/>
    </source>
</evidence>
<organism evidence="1 2">
    <name type="scientific">Duganella vulcania</name>
    <dbReference type="NCBI Taxonomy" id="2692166"/>
    <lineage>
        <taxon>Bacteria</taxon>
        <taxon>Pseudomonadati</taxon>
        <taxon>Pseudomonadota</taxon>
        <taxon>Betaproteobacteria</taxon>
        <taxon>Burkholderiales</taxon>
        <taxon>Oxalobacteraceae</taxon>
        <taxon>Telluria group</taxon>
        <taxon>Duganella</taxon>
    </lineage>
</organism>
<dbReference type="Proteomes" id="UP000470302">
    <property type="component" value="Unassembled WGS sequence"/>
</dbReference>
<gene>
    <name evidence="1" type="ORF">GTP91_34180</name>
</gene>
<dbReference type="SUPFAM" id="SSF81660">
    <property type="entry name" value="Metal cation-transporting ATPase, ATP-binding domain N"/>
    <property type="match status" value="1"/>
</dbReference>